<evidence type="ECO:0000313" key="2">
    <source>
        <dbReference type="EMBL" id="KAK0457545.1"/>
    </source>
</evidence>
<evidence type="ECO:0008006" key="4">
    <source>
        <dbReference type="Google" id="ProtNLM"/>
    </source>
</evidence>
<protein>
    <recommendedName>
        <fullName evidence="4">Heterokaryon incompatibility domain-containing protein</fullName>
    </recommendedName>
</protein>
<dbReference type="GeneID" id="85363804"/>
<evidence type="ECO:0000313" key="3">
    <source>
        <dbReference type="Proteomes" id="UP001175211"/>
    </source>
</evidence>
<evidence type="ECO:0000256" key="1">
    <source>
        <dbReference type="SAM" id="MobiDB-lite"/>
    </source>
</evidence>
<dbReference type="EMBL" id="JAUEPS010000021">
    <property type="protein sequence ID" value="KAK0457545.1"/>
    <property type="molecule type" value="Genomic_DNA"/>
</dbReference>
<accession>A0AA39KCP8</accession>
<sequence length="258" mass="29641">MTSVNWQPTPSSGLGSATPCDGPPLHNRVVPFWVAGHRYPWAISHAWMEEKERKDVWTHINGYEWPVPIPIDADLDLIRIEMLNLGAEYVWLDVLCLRQEGGWNEELREEEWKVDIPTIGWVYRRVRFTQGDRNWFKRAWTLQEINNCPIIGGESGNDGTMEGTMRKRLHEQLESLYHGDPVFGTLSQMQNRVSTNPLDKVAGLAYLFNSLFIPIYDASQSEEDAWDALVNVLPGYTQSVFFFYFPSPVYTGLGLMLS</sequence>
<organism evidence="2 3">
    <name type="scientific">Armillaria tabescens</name>
    <name type="common">Ringless honey mushroom</name>
    <name type="synonym">Agaricus tabescens</name>
    <dbReference type="NCBI Taxonomy" id="1929756"/>
    <lineage>
        <taxon>Eukaryota</taxon>
        <taxon>Fungi</taxon>
        <taxon>Dikarya</taxon>
        <taxon>Basidiomycota</taxon>
        <taxon>Agaricomycotina</taxon>
        <taxon>Agaricomycetes</taxon>
        <taxon>Agaricomycetidae</taxon>
        <taxon>Agaricales</taxon>
        <taxon>Marasmiineae</taxon>
        <taxon>Physalacriaceae</taxon>
        <taxon>Desarmillaria</taxon>
    </lineage>
</organism>
<feature type="compositionally biased region" description="Polar residues" evidence="1">
    <location>
        <begin position="1"/>
        <end position="15"/>
    </location>
</feature>
<gene>
    <name evidence="2" type="ORF">EV420DRAFT_1748683</name>
</gene>
<comment type="caution">
    <text evidence="2">The sequence shown here is derived from an EMBL/GenBank/DDBJ whole genome shotgun (WGS) entry which is preliminary data.</text>
</comment>
<proteinExistence type="predicted"/>
<name>A0AA39KCP8_ARMTA</name>
<feature type="region of interest" description="Disordered" evidence="1">
    <location>
        <begin position="1"/>
        <end position="20"/>
    </location>
</feature>
<keyword evidence="3" id="KW-1185">Reference proteome</keyword>
<dbReference type="AlphaFoldDB" id="A0AA39KCP8"/>
<reference evidence="2" key="1">
    <citation type="submission" date="2023-06" db="EMBL/GenBank/DDBJ databases">
        <authorList>
            <consortium name="Lawrence Berkeley National Laboratory"/>
            <person name="Ahrendt S."/>
            <person name="Sahu N."/>
            <person name="Indic B."/>
            <person name="Wong-Bajracharya J."/>
            <person name="Merenyi Z."/>
            <person name="Ke H.-M."/>
            <person name="Monk M."/>
            <person name="Kocsube S."/>
            <person name="Drula E."/>
            <person name="Lipzen A."/>
            <person name="Balint B."/>
            <person name="Henrissat B."/>
            <person name="Andreopoulos B."/>
            <person name="Martin F.M."/>
            <person name="Harder C.B."/>
            <person name="Rigling D."/>
            <person name="Ford K.L."/>
            <person name="Foster G.D."/>
            <person name="Pangilinan J."/>
            <person name="Papanicolaou A."/>
            <person name="Barry K."/>
            <person name="LaButti K."/>
            <person name="Viragh M."/>
            <person name="Koriabine M."/>
            <person name="Yan M."/>
            <person name="Riley R."/>
            <person name="Champramary S."/>
            <person name="Plett K.L."/>
            <person name="Tsai I.J."/>
            <person name="Slot J."/>
            <person name="Sipos G."/>
            <person name="Plett J."/>
            <person name="Nagy L.G."/>
            <person name="Grigoriev I.V."/>
        </authorList>
    </citation>
    <scope>NUCLEOTIDE SEQUENCE</scope>
    <source>
        <strain evidence="2">CCBAS 213</strain>
    </source>
</reference>
<dbReference type="Proteomes" id="UP001175211">
    <property type="component" value="Unassembled WGS sequence"/>
</dbReference>
<dbReference type="RefSeq" id="XP_060329857.1">
    <property type="nucleotide sequence ID" value="XM_060480256.1"/>
</dbReference>